<keyword evidence="14" id="KW-1185">Reference proteome</keyword>
<organism evidence="13 14">
    <name type="scientific">Ascoidea rubescens DSM 1968</name>
    <dbReference type="NCBI Taxonomy" id="1344418"/>
    <lineage>
        <taxon>Eukaryota</taxon>
        <taxon>Fungi</taxon>
        <taxon>Dikarya</taxon>
        <taxon>Ascomycota</taxon>
        <taxon>Saccharomycotina</taxon>
        <taxon>Saccharomycetes</taxon>
        <taxon>Ascoideaceae</taxon>
        <taxon>Ascoidea</taxon>
    </lineage>
</organism>
<dbReference type="FunFam" id="1.20.1300.10:FF:000007">
    <property type="entry name" value="Succinate dehydrogenase [ubiquinone] cytochrome b small subunit"/>
    <property type="match status" value="1"/>
</dbReference>
<dbReference type="GO" id="GO:0048039">
    <property type="term" value="F:ubiquinone binding"/>
    <property type="evidence" value="ECO:0007669"/>
    <property type="project" value="TreeGrafter"/>
</dbReference>
<dbReference type="Pfam" id="PF05328">
    <property type="entry name" value="CybS"/>
    <property type="match status" value="1"/>
</dbReference>
<evidence type="ECO:0000256" key="9">
    <source>
        <dbReference type="ARBA" id="ARBA00023136"/>
    </source>
</evidence>
<evidence type="ECO:0000256" key="8">
    <source>
        <dbReference type="ARBA" id="ARBA00023128"/>
    </source>
</evidence>
<dbReference type="PANTHER" id="PTHR13337:SF2">
    <property type="entry name" value="SUCCINATE DEHYDROGENASE [UBIQUINONE] CYTOCHROME B SMALL SUBUNIT, MITOCHONDRIAL"/>
    <property type="match status" value="1"/>
</dbReference>
<dbReference type="InterPro" id="IPR034804">
    <property type="entry name" value="SQR/QFR_C/D"/>
</dbReference>
<dbReference type="EMBL" id="KV454493">
    <property type="protein sequence ID" value="ODV58283.1"/>
    <property type="molecule type" value="Genomic_DNA"/>
</dbReference>
<evidence type="ECO:0000256" key="4">
    <source>
        <dbReference type="ARBA" id="ARBA00022692"/>
    </source>
</evidence>
<name>A0A1D2VA33_9ASCO</name>
<dbReference type="GO" id="GO:0020037">
    <property type="term" value="F:heme binding"/>
    <property type="evidence" value="ECO:0007669"/>
    <property type="project" value="TreeGrafter"/>
</dbReference>
<reference evidence="14" key="1">
    <citation type="submission" date="2016-05" db="EMBL/GenBank/DDBJ databases">
        <title>Comparative genomics of biotechnologically important yeasts.</title>
        <authorList>
            <consortium name="DOE Joint Genome Institute"/>
            <person name="Riley R."/>
            <person name="Haridas S."/>
            <person name="Wolfe K.H."/>
            <person name="Lopes M.R."/>
            <person name="Hittinger C.T."/>
            <person name="Goker M."/>
            <person name="Salamov A."/>
            <person name="Wisecaver J."/>
            <person name="Long T.M."/>
            <person name="Aerts A.L."/>
            <person name="Barry K."/>
            <person name="Choi C."/>
            <person name="Clum A."/>
            <person name="Coughlan A.Y."/>
            <person name="Deshpande S."/>
            <person name="Douglass A.P."/>
            <person name="Hanson S.J."/>
            <person name="Klenk H.-P."/>
            <person name="Labutti K."/>
            <person name="Lapidus A."/>
            <person name="Lindquist E."/>
            <person name="Lipzen A."/>
            <person name="Meier-Kolthoff J.P."/>
            <person name="Ohm R.A."/>
            <person name="Otillar R.P."/>
            <person name="Pangilinan J."/>
            <person name="Peng Y."/>
            <person name="Rokas A."/>
            <person name="Rosa C.A."/>
            <person name="Scheuner C."/>
            <person name="Sibirny A.A."/>
            <person name="Slot J.C."/>
            <person name="Stielow J.B."/>
            <person name="Sun H."/>
            <person name="Kurtzman C.P."/>
            <person name="Blackwell M."/>
            <person name="Grigoriev I.V."/>
            <person name="Jeffries T.W."/>
        </authorList>
    </citation>
    <scope>NUCLEOTIDE SEQUENCE [LARGE SCALE GENOMIC DNA]</scope>
    <source>
        <strain evidence="14">DSM 1968</strain>
    </source>
</reference>
<dbReference type="Proteomes" id="UP000095038">
    <property type="component" value="Unassembled WGS sequence"/>
</dbReference>
<evidence type="ECO:0000256" key="11">
    <source>
        <dbReference type="PIRSR" id="PIRSR607992-2"/>
    </source>
</evidence>
<proteinExistence type="inferred from homology"/>
<accession>A0A1D2VA33</accession>
<dbReference type="Gene3D" id="1.20.1300.10">
    <property type="entry name" value="Fumarate reductase/succinate dehydrogenase, transmembrane subunit"/>
    <property type="match status" value="1"/>
</dbReference>
<keyword evidence="5 12" id="KW-0999">Mitochondrion inner membrane</keyword>
<dbReference type="GO" id="GO:0005743">
    <property type="term" value="C:mitochondrial inner membrane"/>
    <property type="evidence" value="ECO:0007669"/>
    <property type="project" value="UniProtKB-SubCell"/>
</dbReference>
<comment type="similarity">
    <text evidence="2 12">Belongs to the CybS family.</text>
</comment>
<feature type="binding site" evidence="10">
    <location>
        <position position="142"/>
    </location>
    <ligand>
        <name>a ubiquinone</name>
        <dbReference type="ChEBI" id="CHEBI:16389"/>
        <note>ligand shared with IP/SDHB</note>
    </ligand>
</feature>
<dbReference type="FunCoup" id="A0A1D2VA33">
    <property type="interactions" value="259"/>
</dbReference>
<dbReference type="STRING" id="1344418.A0A1D2VA33"/>
<dbReference type="GO" id="GO:0006121">
    <property type="term" value="P:mitochondrial electron transport, succinate to ubiquinone"/>
    <property type="evidence" value="ECO:0007669"/>
    <property type="project" value="TreeGrafter"/>
</dbReference>
<evidence type="ECO:0000256" key="5">
    <source>
        <dbReference type="ARBA" id="ARBA00022792"/>
    </source>
</evidence>
<dbReference type="OrthoDB" id="18577at2759"/>
<keyword evidence="7" id="KW-1133">Transmembrane helix</keyword>
<dbReference type="CDD" id="cd03496">
    <property type="entry name" value="SQR_TypeC_CybS"/>
    <property type="match status" value="1"/>
</dbReference>
<dbReference type="GO" id="GO:0046872">
    <property type="term" value="F:metal ion binding"/>
    <property type="evidence" value="ECO:0007669"/>
    <property type="project" value="UniProtKB-KW"/>
</dbReference>
<keyword evidence="11" id="KW-0408">Iron</keyword>
<dbReference type="InterPro" id="IPR007992">
    <property type="entry name" value="CybS"/>
</dbReference>
<keyword evidence="4" id="KW-0812">Transmembrane</keyword>
<evidence type="ECO:0000256" key="6">
    <source>
        <dbReference type="ARBA" id="ARBA00022946"/>
    </source>
</evidence>
<keyword evidence="6 12" id="KW-0809">Transit peptide</keyword>
<keyword evidence="3" id="KW-0813">Transport</keyword>
<dbReference type="AlphaFoldDB" id="A0A1D2VA33"/>
<protein>
    <recommendedName>
        <fullName evidence="12">Succinate dehydrogenase [ubiquinone] cytochrome b small subunit</fullName>
    </recommendedName>
</protein>
<dbReference type="GO" id="GO:0098796">
    <property type="term" value="C:membrane protein complex"/>
    <property type="evidence" value="ECO:0007669"/>
    <property type="project" value="UniProtKB-ARBA"/>
</dbReference>
<evidence type="ECO:0000256" key="12">
    <source>
        <dbReference type="RuleBase" id="RU364031"/>
    </source>
</evidence>
<dbReference type="GO" id="GO:0006099">
    <property type="term" value="P:tricarboxylic acid cycle"/>
    <property type="evidence" value="ECO:0007669"/>
    <property type="project" value="TreeGrafter"/>
</dbReference>
<dbReference type="SUPFAM" id="SSF81343">
    <property type="entry name" value="Fumarate reductase respiratory complex transmembrane subunits"/>
    <property type="match status" value="1"/>
</dbReference>
<dbReference type="PANTHER" id="PTHR13337">
    <property type="entry name" value="SUCCINATE DEHYDROGENASE"/>
    <property type="match status" value="1"/>
</dbReference>
<feature type="binding site" description="axial binding residue" evidence="11">
    <location>
        <position position="130"/>
    </location>
    <ligand>
        <name>heme b</name>
        <dbReference type="ChEBI" id="CHEBI:60344"/>
        <note>ligand shared with SDHC</note>
    </ligand>
    <ligandPart>
        <name>Fe</name>
        <dbReference type="ChEBI" id="CHEBI:18248"/>
    </ligandPart>
</feature>
<evidence type="ECO:0000313" key="14">
    <source>
        <dbReference type="Proteomes" id="UP000095038"/>
    </source>
</evidence>
<evidence type="ECO:0000256" key="10">
    <source>
        <dbReference type="PIRSR" id="PIRSR607992-1"/>
    </source>
</evidence>
<gene>
    <name evidence="13" type="ORF">ASCRUDRAFT_77983</name>
</gene>
<keyword evidence="11" id="KW-0479">Metal-binding</keyword>
<evidence type="ECO:0000256" key="2">
    <source>
        <dbReference type="ARBA" id="ARBA00007294"/>
    </source>
</evidence>
<keyword evidence="9 12" id="KW-0472">Membrane</keyword>
<evidence type="ECO:0000313" key="13">
    <source>
        <dbReference type="EMBL" id="ODV58283.1"/>
    </source>
</evidence>
<comment type="subcellular location">
    <subcellularLocation>
        <location evidence="1 12">Mitochondrion inner membrane</location>
        <topology evidence="1 12">Multi-pass membrane protein</topology>
    </subcellularLocation>
</comment>
<evidence type="ECO:0000256" key="7">
    <source>
        <dbReference type="ARBA" id="ARBA00022989"/>
    </source>
</evidence>
<keyword evidence="8 12" id="KW-0496">Mitochondrion</keyword>
<dbReference type="RefSeq" id="XP_020044590.1">
    <property type="nucleotide sequence ID" value="XM_020194087.1"/>
</dbReference>
<sequence length="195" mass="21993">MLPTILRPQISAISISKIGASSITKTAIFFQLNNWQNKSIFNNNKANVRNFSIKEKIQKLKLIEQPPGYIVGTVNDAFIPPPADFYHGAYHWSYERIIGLTMIPLTIAPFVSSVDYPLMDSFLSVLLLLHCNAGFQSCIIDYIPKRVYGIWHKFAMNLLLLGTVVSSYGIYLMETEDIGLTGLISKLWSETNDNE</sequence>
<evidence type="ECO:0000256" key="1">
    <source>
        <dbReference type="ARBA" id="ARBA00004448"/>
    </source>
</evidence>
<evidence type="ECO:0000256" key="3">
    <source>
        <dbReference type="ARBA" id="ARBA00022448"/>
    </source>
</evidence>
<dbReference type="GeneID" id="30967723"/>
<dbReference type="InParanoid" id="A0A1D2VA33"/>